<dbReference type="AlphaFoldDB" id="A0A3S4PGY6"/>
<dbReference type="Proteomes" id="UP000283530">
    <property type="component" value="Unassembled WGS sequence"/>
</dbReference>
<proteinExistence type="predicted"/>
<dbReference type="PANTHER" id="PTHR33916:SF1">
    <property type="entry name" value="EXPANSIN-LIKE EG45 DOMAIN-CONTAINING PROTEIN"/>
    <property type="match status" value="1"/>
</dbReference>
<evidence type="ECO:0000313" key="2">
    <source>
        <dbReference type="EMBL" id="RWR90330.1"/>
    </source>
</evidence>
<accession>A0A3S4PGY6</accession>
<evidence type="ECO:0000259" key="1">
    <source>
        <dbReference type="Pfam" id="PF24804"/>
    </source>
</evidence>
<name>A0A3S4PGY6_9MAGN</name>
<organism evidence="2 3">
    <name type="scientific">Cinnamomum micranthum f. kanehirae</name>
    <dbReference type="NCBI Taxonomy" id="337451"/>
    <lineage>
        <taxon>Eukaryota</taxon>
        <taxon>Viridiplantae</taxon>
        <taxon>Streptophyta</taxon>
        <taxon>Embryophyta</taxon>
        <taxon>Tracheophyta</taxon>
        <taxon>Spermatophyta</taxon>
        <taxon>Magnoliopsida</taxon>
        <taxon>Magnoliidae</taxon>
        <taxon>Laurales</taxon>
        <taxon>Lauraceae</taxon>
        <taxon>Cinnamomum</taxon>
    </lineage>
</organism>
<reference evidence="2 3" key="1">
    <citation type="journal article" date="2019" name="Nat. Plants">
        <title>Stout camphor tree genome fills gaps in understanding of flowering plant genome evolution.</title>
        <authorList>
            <person name="Chaw S.M."/>
            <person name="Liu Y.C."/>
            <person name="Wu Y.W."/>
            <person name="Wang H.Y."/>
            <person name="Lin C.I."/>
            <person name="Wu C.S."/>
            <person name="Ke H.M."/>
            <person name="Chang L.Y."/>
            <person name="Hsu C.Y."/>
            <person name="Yang H.T."/>
            <person name="Sudianto E."/>
            <person name="Hsu M.H."/>
            <person name="Wu K.P."/>
            <person name="Wang L.N."/>
            <person name="Leebens-Mack J.H."/>
            <person name="Tsai I.J."/>
        </authorList>
    </citation>
    <scope>NUCLEOTIDE SEQUENCE [LARGE SCALE GENOMIC DNA]</scope>
    <source>
        <strain evidence="3">cv. Chaw 1501</strain>
        <tissue evidence="2">Young leaves</tissue>
    </source>
</reference>
<comment type="caution">
    <text evidence="2">The sequence shown here is derived from an EMBL/GenBank/DDBJ whole genome shotgun (WGS) entry which is preliminary data.</text>
</comment>
<evidence type="ECO:0000313" key="3">
    <source>
        <dbReference type="Proteomes" id="UP000283530"/>
    </source>
</evidence>
<dbReference type="InterPro" id="IPR056122">
    <property type="entry name" value="DUF7705"/>
</dbReference>
<protein>
    <recommendedName>
        <fullName evidence="1">DUF7705 domain-containing protein</fullName>
    </recommendedName>
</protein>
<dbReference type="PANTHER" id="PTHR33916">
    <property type="entry name" value="EXPANSIN-LIKE EG45 DOMAIN-CONTAINING PROTEIN"/>
    <property type="match status" value="1"/>
</dbReference>
<keyword evidence="3" id="KW-1185">Reference proteome</keyword>
<dbReference type="OrthoDB" id="1901892at2759"/>
<dbReference type="EMBL" id="QPKB01000008">
    <property type="protein sequence ID" value="RWR90330.1"/>
    <property type="molecule type" value="Genomic_DNA"/>
</dbReference>
<dbReference type="Pfam" id="PF24804">
    <property type="entry name" value="DUF7705"/>
    <property type="match status" value="1"/>
</dbReference>
<sequence>MNSSKTHLPNRLNCCKMASFFPSPLLFISVVFFPSFTSAAASDKYISAIGDPAMKSQCIRVGLESWNFCNEVGQEAPNMGSPRAADCADLYCPLITDPLRVLNNAKTSECNVHQRVLESDNRLGVGDKFPDDSFTSDNNPDSYAVEKELYLASLCEVHDSADPWQFWMVMLKNGNFDTKTALCPENGKRVSPIITDRKFPCFGEGCMNHPLIYHDPSKVYNSGEQMASLVGSFYGTYDLDADLAQGVGNNSYFSVSWEKNTSTGSWIFSHRLTTSSKYPWLMLYLRADATKGFNGGYHYEGRGITTKLLESPNFKVRLTLNVKRGGGPNSQFYLSDIGSCWKNNGRACDGDVLTDVTRYSEMIINPDTTSWCRPNNLVFCPPYHISSTGRKIYRNNTSRFPYSAYHLYCGPGNARHLEKPVDICDPYSNPQAQELVQILPHPEWGIHGYPRKKGDGWVGDSRTWELDVGALSNRLYFYQDPGTKPARRIWSSINVGTEIYVSRNGETAEWAVSDFDILIPESVTEGGSA</sequence>
<dbReference type="STRING" id="337451.A0A3S4PGY6"/>
<gene>
    <name evidence="2" type="ORF">CKAN_01942100</name>
</gene>
<feature type="domain" description="DUF7705" evidence="1">
    <location>
        <begin position="46"/>
        <end position="519"/>
    </location>
</feature>